<dbReference type="EMBL" id="HBFQ01030668">
    <property type="protein sequence ID" value="CAD8847235.1"/>
    <property type="molecule type" value="Transcribed_RNA"/>
</dbReference>
<dbReference type="SMART" id="SM00225">
    <property type="entry name" value="BTB"/>
    <property type="match status" value="1"/>
</dbReference>
<evidence type="ECO:0000259" key="1">
    <source>
        <dbReference type="PROSITE" id="PS50097"/>
    </source>
</evidence>
<dbReference type="AlphaFoldDB" id="A0A7S1A9X5"/>
<name>A0A7S1A9X5_NOCSC</name>
<feature type="domain" description="BTB" evidence="1">
    <location>
        <begin position="49"/>
        <end position="110"/>
    </location>
</feature>
<dbReference type="InterPro" id="IPR011333">
    <property type="entry name" value="SKP1/BTB/POZ_sf"/>
</dbReference>
<dbReference type="PANTHER" id="PTHR24413">
    <property type="entry name" value="SPECKLE-TYPE POZ PROTEIN"/>
    <property type="match status" value="1"/>
</dbReference>
<reference evidence="2" key="1">
    <citation type="submission" date="2021-01" db="EMBL/GenBank/DDBJ databases">
        <authorList>
            <person name="Corre E."/>
            <person name="Pelletier E."/>
            <person name="Niang G."/>
            <person name="Scheremetjew M."/>
            <person name="Finn R."/>
            <person name="Kale V."/>
            <person name="Holt S."/>
            <person name="Cochrane G."/>
            <person name="Meng A."/>
            <person name="Brown T."/>
            <person name="Cohen L."/>
        </authorList>
    </citation>
    <scope>NUCLEOTIDE SEQUENCE</scope>
</reference>
<dbReference type="InterPro" id="IPR000210">
    <property type="entry name" value="BTB/POZ_dom"/>
</dbReference>
<evidence type="ECO:0000313" key="2">
    <source>
        <dbReference type="EMBL" id="CAD8847235.1"/>
    </source>
</evidence>
<gene>
    <name evidence="2" type="ORF">NSCI0253_LOCUS21585</name>
</gene>
<sequence>MLSFCEALEEDQYLGVVPNDDDIVAGWDVDLFFFEGVRKEIRLFAGTAPDVTFRCRDRTLTAHQAILKECSFFETLLADVGENEIEINDEIEIFYEVVRWIYCHDASVDKDIVLDIMRLAELYGLEDLVDHCVRAVAAAARESCTLALKTSSSYDSANSESEVSEQVFHVCVPVTAVTPVVPVVPIDLGAPVPPLVAVASPDSRDPLAVEVSGHSGVKAVEHVGKKNVKEKGA</sequence>
<dbReference type="PROSITE" id="PS50097">
    <property type="entry name" value="BTB"/>
    <property type="match status" value="1"/>
</dbReference>
<organism evidence="2">
    <name type="scientific">Noctiluca scintillans</name>
    <name type="common">Sea sparkle</name>
    <name type="synonym">Red tide dinoflagellate</name>
    <dbReference type="NCBI Taxonomy" id="2966"/>
    <lineage>
        <taxon>Eukaryota</taxon>
        <taxon>Sar</taxon>
        <taxon>Alveolata</taxon>
        <taxon>Dinophyceae</taxon>
        <taxon>Noctilucales</taxon>
        <taxon>Noctilucaceae</taxon>
        <taxon>Noctiluca</taxon>
    </lineage>
</organism>
<accession>A0A7S1A9X5</accession>
<dbReference type="Pfam" id="PF00651">
    <property type="entry name" value="BTB"/>
    <property type="match status" value="1"/>
</dbReference>
<proteinExistence type="predicted"/>
<dbReference type="Gene3D" id="3.30.710.10">
    <property type="entry name" value="Potassium Channel Kv1.1, Chain A"/>
    <property type="match status" value="1"/>
</dbReference>
<dbReference type="CDD" id="cd18186">
    <property type="entry name" value="BTB_POZ_ZBTB_KLHL-like"/>
    <property type="match status" value="1"/>
</dbReference>
<dbReference type="SUPFAM" id="SSF54695">
    <property type="entry name" value="POZ domain"/>
    <property type="match status" value="1"/>
</dbReference>
<protein>
    <recommendedName>
        <fullName evidence="1">BTB domain-containing protein</fullName>
    </recommendedName>
</protein>